<evidence type="ECO:0000256" key="3">
    <source>
        <dbReference type="ARBA" id="ARBA00022448"/>
    </source>
</evidence>
<dbReference type="AlphaFoldDB" id="A0A176YK02"/>
<keyword evidence="5" id="KW-0349">Heme</keyword>
<keyword evidence="4" id="KW-1003">Cell membrane</keyword>
<comment type="similarity">
    <text evidence="12">Belongs to the cytochrome b561 family.</text>
</comment>
<evidence type="ECO:0000256" key="6">
    <source>
        <dbReference type="ARBA" id="ARBA00022692"/>
    </source>
</evidence>
<proteinExistence type="inferred from homology"/>
<accession>A0A176YK02</accession>
<dbReference type="OrthoDB" id="1247465at2"/>
<reference evidence="15 16" key="1">
    <citation type="submission" date="2016-03" db="EMBL/GenBank/DDBJ databases">
        <title>Draft Genome Sequence of the Strain BR 10245 (Bradyrhizobium sp.) isolated from nodules of Centrolobium paraense.</title>
        <authorList>
            <person name="Simoes-Araujo J.L.Sr."/>
            <person name="Barauna A.C."/>
            <person name="Silva K."/>
            <person name="Zilli J.E."/>
        </authorList>
    </citation>
    <scope>NUCLEOTIDE SEQUENCE [LARGE SCALE GENOMIC DNA]</scope>
    <source>
        <strain evidence="15 16">BR 10245</strain>
    </source>
</reference>
<evidence type="ECO:0000313" key="16">
    <source>
        <dbReference type="Proteomes" id="UP000076959"/>
    </source>
</evidence>
<dbReference type="Proteomes" id="UP000076959">
    <property type="component" value="Unassembled WGS sequence"/>
</dbReference>
<dbReference type="EMBL" id="LUUB01000078">
    <property type="protein sequence ID" value="OAF06160.1"/>
    <property type="molecule type" value="Genomic_DNA"/>
</dbReference>
<dbReference type="SUPFAM" id="SSF81342">
    <property type="entry name" value="Transmembrane di-heme cytochromes"/>
    <property type="match status" value="1"/>
</dbReference>
<evidence type="ECO:0000313" key="15">
    <source>
        <dbReference type="EMBL" id="OAF06160.1"/>
    </source>
</evidence>
<dbReference type="InterPro" id="IPR016174">
    <property type="entry name" value="Di-haem_cyt_TM"/>
</dbReference>
<dbReference type="InterPro" id="IPR052168">
    <property type="entry name" value="Cytochrome_b561_oxidase"/>
</dbReference>
<comment type="caution">
    <text evidence="15">The sequence shown here is derived from an EMBL/GenBank/DDBJ whole genome shotgun (WGS) entry which is preliminary data.</text>
</comment>
<evidence type="ECO:0000256" key="11">
    <source>
        <dbReference type="ARBA" id="ARBA00023136"/>
    </source>
</evidence>
<evidence type="ECO:0000256" key="12">
    <source>
        <dbReference type="ARBA" id="ARBA00037975"/>
    </source>
</evidence>
<feature type="transmembrane region" description="Helical" evidence="13">
    <location>
        <begin position="146"/>
        <end position="167"/>
    </location>
</feature>
<feature type="transmembrane region" description="Helical" evidence="13">
    <location>
        <begin position="12"/>
        <end position="33"/>
    </location>
</feature>
<gene>
    <name evidence="15" type="ORF">AYJ54_21015</name>
</gene>
<evidence type="ECO:0000256" key="9">
    <source>
        <dbReference type="ARBA" id="ARBA00022989"/>
    </source>
</evidence>
<organism evidence="15 16">
    <name type="scientific">Bradyrhizobium centrolobii</name>
    <dbReference type="NCBI Taxonomy" id="1505087"/>
    <lineage>
        <taxon>Bacteria</taxon>
        <taxon>Pseudomonadati</taxon>
        <taxon>Pseudomonadota</taxon>
        <taxon>Alphaproteobacteria</taxon>
        <taxon>Hyphomicrobiales</taxon>
        <taxon>Nitrobacteraceae</taxon>
        <taxon>Bradyrhizobium</taxon>
    </lineage>
</organism>
<dbReference type="GO" id="GO:0009055">
    <property type="term" value="F:electron transfer activity"/>
    <property type="evidence" value="ECO:0007669"/>
    <property type="project" value="InterPro"/>
</dbReference>
<dbReference type="GO" id="GO:0022904">
    <property type="term" value="P:respiratory electron transport chain"/>
    <property type="evidence" value="ECO:0007669"/>
    <property type="project" value="InterPro"/>
</dbReference>
<dbReference type="PANTHER" id="PTHR30529:SF1">
    <property type="entry name" value="CYTOCHROME B561 HOMOLOG 2"/>
    <property type="match status" value="1"/>
</dbReference>
<keyword evidence="7" id="KW-0479">Metal-binding</keyword>
<evidence type="ECO:0000256" key="1">
    <source>
        <dbReference type="ARBA" id="ARBA00001970"/>
    </source>
</evidence>
<evidence type="ECO:0000256" key="8">
    <source>
        <dbReference type="ARBA" id="ARBA00022982"/>
    </source>
</evidence>
<comment type="cofactor">
    <cofactor evidence="1">
        <name>heme b</name>
        <dbReference type="ChEBI" id="CHEBI:60344"/>
    </cofactor>
</comment>
<sequence>MIRNTNAGWGNVARWLHWILALAIIGMIAFGWWMNHIPARPDRFFYRSIHADIGYVILLLTVLRLVWRTVNPTPALPADSRPWQKLAARISHGALYLVVIVVIMLGWAHSGAHIPDYSDFFGLVHVPQFTSPDRAAAGAYEDRHIFFAYVLLALIAVHLIAALWHQFIRRDRVVARMVTGEAEAG</sequence>
<evidence type="ECO:0000256" key="4">
    <source>
        <dbReference type="ARBA" id="ARBA00022475"/>
    </source>
</evidence>
<protein>
    <submittedName>
        <fullName evidence="15">Cytochrome B</fullName>
    </submittedName>
</protein>
<keyword evidence="6 13" id="KW-0812">Transmembrane</keyword>
<dbReference type="GO" id="GO:0005886">
    <property type="term" value="C:plasma membrane"/>
    <property type="evidence" value="ECO:0007669"/>
    <property type="project" value="UniProtKB-SubCell"/>
</dbReference>
<keyword evidence="8" id="KW-0249">Electron transport</keyword>
<dbReference type="GO" id="GO:0020037">
    <property type="term" value="F:heme binding"/>
    <property type="evidence" value="ECO:0007669"/>
    <property type="project" value="TreeGrafter"/>
</dbReference>
<dbReference type="Pfam" id="PF01292">
    <property type="entry name" value="Ni_hydr_CYTB"/>
    <property type="match status" value="1"/>
</dbReference>
<name>A0A176YK02_9BRAD</name>
<evidence type="ECO:0000256" key="5">
    <source>
        <dbReference type="ARBA" id="ARBA00022617"/>
    </source>
</evidence>
<feature type="domain" description="Cytochrome b561 bacterial/Ni-hydrogenase" evidence="14">
    <location>
        <begin position="9"/>
        <end position="180"/>
    </location>
</feature>
<dbReference type="PANTHER" id="PTHR30529">
    <property type="entry name" value="CYTOCHROME B561"/>
    <property type="match status" value="1"/>
</dbReference>
<keyword evidence="10" id="KW-0408">Iron</keyword>
<evidence type="ECO:0000256" key="7">
    <source>
        <dbReference type="ARBA" id="ARBA00022723"/>
    </source>
</evidence>
<feature type="transmembrane region" description="Helical" evidence="13">
    <location>
        <begin position="86"/>
        <end position="108"/>
    </location>
</feature>
<evidence type="ECO:0000256" key="2">
    <source>
        <dbReference type="ARBA" id="ARBA00004651"/>
    </source>
</evidence>
<keyword evidence="3" id="KW-0813">Transport</keyword>
<dbReference type="STRING" id="1505087.AYJ54_21015"/>
<dbReference type="InterPro" id="IPR011577">
    <property type="entry name" value="Cyt_b561_bac/Ni-Hgenase"/>
</dbReference>
<dbReference type="GO" id="GO:0046872">
    <property type="term" value="F:metal ion binding"/>
    <property type="evidence" value="ECO:0007669"/>
    <property type="project" value="UniProtKB-KW"/>
</dbReference>
<dbReference type="RefSeq" id="WP_063703211.1">
    <property type="nucleotide sequence ID" value="NZ_LUUB01000078.1"/>
</dbReference>
<keyword evidence="11 13" id="KW-0472">Membrane</keyword>
<evidence type="ECO:0000259" key="14">
    <source>
        <dbReference type="Pfam" id="PF01292"/>
    </source>
</evidence>
<feature type="transmembrane region" description="Helical" evidence="13">
    <location>
        <begin position="45"/>
        <end position="66"/>
    </location>
</feature>
<dbReference type="Gene3D" id="1.20.950.20">
    <property type="entry name" value="Transmembrane di-heme cytochromes, Chain C"/>
    <property type="match status" value="1"/>
</dbReference>
<evidence type="ECO:0000256" key="10">
    <source>
        <dbReference type="ARBA" id="ARBA00023004"/>
    </source>
</evidence>
<keyword evidence="16" id="KW-1185">Reference proteome</keyword>
<comment type="subcellular location">
    <subcellularLocation>
        <location evidence="2">Cell membrane</location>
        <topology evidence="2">Multi-pass membrane protein</topology>
    </subcellularLocation>
</comment>
<keyword evidence="9 13" id="KW-1133">Transmembrane helix</keyword>
<evidence type="ECO:0000256" key="13">
    <source>
        <dbReference type="SAM" id="Phobius"/>
    </source>
</evidence>